<dbReference type="GO" id="GO:0006508">
    <property type="term" value="P:proteolysis"/>
    <property type="evidence" value="ECO:0007669"/>
    <property type="project" value="UniProtKB-KW"/>
</dbReference>
<dbReference type="GO" id="GO:0008270">
    <property type="term" value="F:zinc ion binding"/>
    <property type="evidence" value="ECO:0007669"/>
    <property type="project" value="InterPro"/>
</dbReference>
<evidence type="ECO:0000256" key="7">
    <source>
        <dbReference type="ARBA" id="ARBA00022997"/>
    </source>
</evidence>
<dbReference type="PANTHER" id="PTHR43808:SF31">
    <property type="entry name" value="N-ACETYL-L-CITRULLINE DEACETYLASE"/>
    <property type="match status" value="1"/>
</dbReference>
<dbReference type="Pfam" id="PF01546">
    <property type="entry name" value="Peptidase_M20"/>
    <property type="match status" value="1"/>
</dbReference>
<evidence type="ECO:0000313" key="9">
    <source>
        <dbReference type="EMBL" id="MBC8570845.1"/>
    </source>
</evidence>
<dbReference type="EMBL" id="JACRTC010000005">
    <property type="protein sequence ID" value="MBC8570845.1"/>
    <property type="molecule type" value="Genomic_DNA"/>
</dbReference>
<evidence type="ECO:0000256" key="1">
    <source>
        <dbReference type="ARBA" id="ARBA00001947"/>
    </source>
</evidence>
<proteinExistence type="inferred from homology"/>
<dbReference type="NCBIfam" id="TIGR01887">
    <property type="entry name" value="dipeptidaselike"/>
    <property type="match status" value="1"/>
</dbReference>
<evidence type="ECO:0000256" key="4">
    <source>
        <dbReference type="ARBA" id="ARBA00022723"/>
    </source>
</evidence>
<dbReference type="Gene3D" id="3.40.630.10">
    <property type="entry name" value="Zn peptidases"/>
    <property type="match status" value="1"/>
</dbReference>
<accession>A0A926EAC1</accession>
<keyword evidence="3" id="KW-0645">Protease</keyword>
<keyword evidence="6" id="KW-0862">Zinc</keyword>
<protein>
    <submittedName>
        <fullName evidence="9">Sapep family Mn(2+)-dependent dipeptidase</fullName>
        <ecNumber evidence="9">3.4.13.-</ecNumber>
    </submittedName>
</protein>
<keyword evidence="5 9" id="KW-0378">Hydrolase</keyword>
<dbReference type="InterPro" id="IPR036264">
    <property type="entry name" value="Bact_exopeptidase_dim_dom"/>
</dbReference>
<reference evidence="9" key="1">
    <citation type="submission" date="2020-08" db="EMBL/GenBank/DDBJ databases">
        <title>Genome public.</title>
        <authorList>
            <person name="Liu C."/>
            <person name="Sun Q."/>
        </authorList>
    </citation>
    <scope>NUCLEOTIDE SEQUENCE</scope>
    <source>
        <strain evidence="9">NSJ-54</strain>
    </source>
</reference>
<name>A0A926EAC1_9FIRM</name>
<dbReference type="GO" id="GO:0008777">
    <property type="term" value="F:acetylornithine deacetylase activity"/>
    <property type="evidence" value="ECO:0007669"/>
    <property type="project" value="TreeGrafter"/>
</dbReference>
<keyword evidence="4" id="KW-0479">Metal-binding</keyword>
<dbReference type="EC" id="3.4.13.-" evidence="9"/>
<keyword evidence="7 9" id="KW-0224">Dipeptidase</keyword>
<evidence type="ECO:0000256" key="2">
    <source>
        <dbReference type="ARBA" id="ARBA00006247"/>
    </source>
</evidence>
<dbReference type="Gene3D" id="3.30.70.360">
    <property type="match status" value="2"/>
</dbReference>
<dbReference type="InterPro" id="IPR050072">
    <property type="entry name" value="Peptidase_M20A"/>
</dbReference>
<dbReference type="InterPro" id="IPR002933">
    <property type="entry name" value="Peptidase_M20"/>
</dbReference>
<dbReference type="GO" id="GO:0006526">
    <property type="term" value="P:L-arginine biosynthetic process"/>
    <property type="evidence" value="ECO:0007669"/>
    <property type="project" value="TreeGrafter"/>
</dbReference>
<sequence length="474" mass="50312">MKVDKELKTQILDWIDAHRDQMVRDIGALVNIESVSVATEGAHPFGEGPAKALDAALEMGRSYGFRTQNHRYYAGSILMGNGQRELGILTHLDVVPAGPDWLHEPYHCTVKDGKLIGRGVADDKGPAVAALYAMRCLYELAVPMVHSVRLIMGCSEETGSADMQYYVDHCPIPDFSIVPDAEFPVCNGEKGILAANLVGPVLSERVAALSGGEVTNAVAAHAKIVLRDMTVDGVLQKLGDQKGDLVVAESEEGVSISAKGVSTHAAFPEGSVNAIHKLCKALVDCGLMEGSDRDALSFVVQVLQTNDGAGLQIQGRDDVSGETTCIGGLIGVEEGRVVLNVNIRACISADLAALREHIAATCEENGFTLGECMESKPLYIPADSEAVTFLTETYNELTGQNLAPYAIGGGTYAREMPRSAAFGAARPGGLLPDESGHGGMHQPDEAIAIEDLLDAAKIYAISLLRLDGIDFDVQ</sequence>
<comment type="cofactor">
    <cofactor evidence="1">
        <name>Zn(2+)</name>
        <dbReference type="ChEBI" id="CHEBI:29105"/>
    </cofactor>
</comment>
<dbReference type="InterPro" id="IPR010964">
    <property type="entry name" value="M20A_pepV-rel"/>
</dbReference>
<evidence type="ECO:0000313" key="10">
    <source>
        <dbReference type="Proteomes" id="UP000660861"/>
    </source>
</evidence>
<organism evidence="9 10">
    <name type="scientific">Zongyangia hominis</name>
    <dbReference type="NCBI Taxonomy" id="2763677"/>
    <lineage>
        <taxon>Bacteria</taxon>
        <taxon>Bacillati</taxon>
        <taxon>Bacillota</taxon>
        <taxon>Clostridia</taxon>
        <taxon>Eubacteriales</taxon>
        <taxon>Oscillospiraceae</taxon>
        <taxon>Zongyangia</taxon>
    </lineage>
</organism>
<dbReference type="GO" id="GO:0016805">
    <property type="term" value="F:dipeptidase activity"/>
    <property type="evidence" value="ECO:0007669"/>
    <property type="project" value="UniProtKB-KW"/>
</dbReference>
<gene>
    <name evidence="9" type="ORF">H8709_08395</name>
</gene>
<comment type="similarity">
    <text evidence="2">Belongs to the peptidase M20A family.</text>
</comment>
<comment type="caution">
    <text evidence="9">The sequence shown here is derived from an EMBL/GenBank/DDBJ whole genome shotgun (WGS) entry which is preliminary data.</text>
</comment>
<dbReference type="SUPFAM" id="SSF53187">
    <property type="entry name" value="Zn-dependent exopeptidases"/>
    <property type="match status" value="1"/>
</dbReference>
<keyword evidence="8" id="KW-0482">Metalloprotease</keyword>
<dbReference type="RefSeq" id="WP_262397938.1">
    <property type="nucleotide sequence ID" value="NZ_JACRTC010000005.1"/>
</dbReference>
<evidence type="ECO:0000256" key="5">
    <source>
        <dbReference type="ARBA" id="ARBA00022801"/>
    </source>
</evidence>
<dbReference type="AlphaFoldDB" id="A0A926EAC1"/>
<evidence type="ECO:0000256" key="3">
    <source>
        <dbReference type="ARBA" id="ARBA00022670"/>
    </source>
</evidence>
<dbReference type="SUPFAM" id="SSF55031">
    <property type="entry name" value="Bacterial exopeptidase dimerisation domain"/>
    <property type="match status" value="1"/>
</dbReference>
<dbReference type="PANTHER" id="PTHR43808">
    <property type="entry name" value="ACETYLORNITHINE DEACETYLASE"/>
    <property type="match status" value="1"/>
</dbReference>
<dbReference type="Proteomes" id="UP000660861">
    <property type="component" value="Unassembled WGS sequence"/>
</dbReference>
<dbReference type="GO" id="GO:0008237">
    <property type="term" value="F:metallopeptidase activity"/>
    <property type="evidence" value="ECO:0007669"/>
    <property type="project" value="UniProtKB-KW"/>
</dbReference>
<evidence type="ECO:0000256" key="8">
    <source>
        <dbReference type="ARBA" id="ARBA00023049"/>
    </source>
</evidence>
<keyword evidence="10" id="KW-1185">Reference proteome</keyword>
<evidence type="ECO:0000256" key="6">
    <source>
        <dbReference type="ARBA" id="ARBA00022833"/>
    </source>
</evidence>